<feature type="transmembrane region" description="Helical" evidence="1">
    <location>
        <begin position="158"/>
        <end position="179"/>
    </location>
</feature>
<name>Q1QNP7_NITHX</name>
<keyword evidence="3" id="KW-1185">Reference proteome</keyword>
<reference evidence="2 3" key="1">
    <citation type="submission" date="2006-03" db="EMBL/GenBank/DDBJ databases">
        <title>Complete sequence of chromosome of Nitrobacter hamburgensis X14.</title>
        <authorList>
            <consortium name="US DOE Joint Genome Institute"/>
            <person name="Copeland A."/>
            <person name="Lucas S."/>
            <person name="Lapidus A."/>
            <person name="Barry K."/>
            <person name="Detter J.C."/>
            <person name="Glavina del Rio T."/>
            <person name="Hammon N."/>
            <person name="Israni S."/>
            <person name="Dalin E."/>
            <person name="Tice H."/>
            <person name="Pitluck S."/>
            <person name="Chain P."/>
            <person name="Malfatti S."/>
            <person name="Shin M."/>
            <person name="Vergez L."/>
            <person name="Schmutz J."/>
            <person name="Larimer F."/>
            <person name="Land M."/>
            <person name="Hauser L."/>
            <person name="Kyrpides N."/>
            <person name="Ivanova N."/>
            <person name="Ward B."/>
            <person name="Arp D."/>
            <person name="Klotz M."/>
            <person name="Stein L."/>
            <person name="O'Mullan G."/>
            <person name="Starkenburg S."/>
            <person name="Sayavedra L."/>
            <person name="Poret-Peterson A.T."/>
            <person name="Gentry M.E."/>
            <person name="Bruce D."/>
            <person name="Richardson P."/>
        </authorList>
    </citation>
    <scope>NUCLEOTIDE SEQUENCE [LARGE SCALE GENOMIC DNA]</scope>
    <source>
        <strain evidence="3">DSM 10229 / NCIMB 13809 / X14</strain>
    </source>
</reference>
<dbReference type="RefSeq" id="WP_011509842.1">
    <property type="nucleotide sequence ID" value="NC_007964.1"/>
</dbReference>
<keyword evidence="1" id="KW-1133">Transmembrane helix</keyword>
<proteinExistence type="predicted"/>
<sequence length="198" mass="21845">MPIVSPPPEMPPPGPGYAYRASLIGSAHRFMLEDDGISWQAGRRSGKWRYADIAGLRMSYRPMSMQSRRFRTEIDRRGGGRIVVMSTTWQTLALMAAQDKDYRAFVVELHRRLAEHGARASLVGGLNPALYFAGAGVLALLSVAMAALLVRALVTGEWAGALFIVGLSVLFGWQIGGFMRRNRPHAYTFDALPQELLP</sequence>
<feature type="transmembrane region" description="Helical" evidence="1">
    <location>
        <begin position="129"/>
        <end position="152"/>
    </location>
</feature>
<dbReference type="Proteomes" id="UP000001953">
    <property type="component" value="Chromosome"/>
</dbReference>
<dbReference type="OrthoDB" id="8159109at2"/>
<protein>
    <submittedName>
        <fullName evidence="2">Uncharacterized protein</fullName>
    </submittedName>
</protein>
<keyword evidence="1" id="KW-0472">Membrane</keyword>
<dbReference type="EMBL" id="CP000319">
    <property type="protein sequence ID" value="ABE62150.1"/>
    <property type="molecule type" value="Genomic_DNA"/>
</dbReference>
<evidence type="ECO:0000256" key="1">
    <source>
        <dbReference type="SAM" id="Phobius"/>
    </source>
</evidence>
<accession>Q1QNP7</accession>
<gene>
    <name evidence="2" type="ordered locus">Nham_1326</name>
</gene>
<evidence type="ECO:0000313" key="3">
    <source>
        <dbReference type="Proteomes" id="UP000001953"/>
    </source>
</evidence>
<organism evidence="2 3">
    <name type="scientific">Nitrobacter hamburgensis (strain DSM 10229 / NCIMB 13809 / X14)</name>
    <dbReference type="NCBI Taxonomy" id="323097"/>
    <lineage>
        <taxon>Bacteria</taxon>
        <taxon>Pseudomonadati</taxon>
        <taxon>Pseudomonadota</taxon>
        <taxon>Alphaproteobacteria</taxon>
        <taxon>Hyphomicrobiales</taxon>
        <taxon>Nitrobacteraceae</taxon>
        <taxon>Nitrobacter</taxon>
    </lineage>
</organism>
<dbReference type="HOGENOM" id="CLU_119030_0_0_5"/>
<evidence type="ECO:0000313" key="2">
    <source>
        <dbReference type="EMBL" id="ABE62150.1"/>
    </source>
</evidence>
<dbReference type="AlphaFoldDB" id="Q1QNP7"/>
<keyword evidence="1" id="KW-0812">Transmembrane</keyword>
<dbReference type="eggNOG" id="ENOG5032V6Z">
    <property type="taxonomic scope" value="Bacteria"/>
</dbReference>
<dbReference type="KEGG" id="nha:Nham_1326"/>